<sequence length="31" mass="3563">MYWVLSAMAMATRCQAQKNWGISLATMSILW</sequence>
<proteinExistence type="predicted"/>
<protein>
    <submittedName>
        <fullName evidence="1">Uncharacterized protein</fullName>
    </submittedName>
</protein>
<evidence type="ECO:0000313" key="1">
    <source>
        <dbReference type="EMBL" id="DAD70194.1"/>
    </source>
</evidence>
<dbReference type="EMBL" id="BK015861">
    <property type="protein sequence ID" value="DAD70194.1"/>
    <property type="molecule type" value="Genomic_DNA"/>
</dbReference>
<accession>A0A8S5LJV1</accession>
<reference evidence="1" key="1">
    <citation type="journal article" date="2021" name="Proc. Natl. Acad. Sci. U.S.A.">
        <title>A Catalog of Tens of Thousands of Viruses from Human Metagenomes Reveals Hidden Associations with Chronic Diseases.</title>
        <authorList>
            <person name="Tisza M.J."/>
            <person name="Buck C.B."/>
        </authorList>
    </citation>
    <scope>NUCLEOTIDE SEQUENCE</scope>
    <source>
        <strain evidence="1">Ct3o911</strain>
    </source>
</reference>
<organism evidence="1">
    <name type="scientific">Siphoviridae sp. ct3o911</name>
    <dbReference type="NCBI Taxonomy" id="2827560"/>
    <lineage>
        <taxon>Viruses</taxon>
        <taxon>Duplodnaviria</taxon>
        <taxon>Heunggongvirae</taxon>
        <taxon>Uroviricota</taxon>
        <taxon>Caudoviricetes</taxon>
    </lineage>
</organism>
<name>A0A8S5LJV1_9CAUD</name>